<dbReference type="Gene3D" id="3.10.105.10">
    <property type="entry name" value="Dipeptide-binding Protein, Domain 3"/>
    <property type="match status" value="1"/>
</dbReference>
<dbReference type="EMBL" id="FOVI01000031">
    <property type="protein sequence ID" value="SFO26193.1"/>
    <property type="molecule type" value="Genomic_DNA"/>
</dbReference>
<accession>A0A1I5FRH7</accession>
<evidence type="ECO:0000313" key="2">
    <source>
        <dbReference type="EMBL" id="SFO26193.1"/>
    </source>
</evidence>
<dbReference type="Pfam" id="PF00496">
    <property type="entry name" value="SBP_bac_5"/>
    <property type="match status" value="1"/>
</dbReference>
<dbReference type="InterPro" id="IPR030678">
    <property type="entry name" value="Peptide/Ni-bd"/>
</dbReference>
<dbReference type="PROSITE" id="PS51257">
    <property type="entry name" value="PROKAR_LIPOPROTEIN"/>
    <property type="match status" value="1"/>
</dbReference>
<dbReference type="Gene3D" id="3.90.76.10">
    <property type="entry name" value="Dipeptide-binding Protein, Domain 1"/>
    <property type="match status" value="1"/>
</dbReference>
<evidence type="ECO:0000259" key="1">
    <source>
        <dbReference type="Pfam" id="PF00496"/>
    </source>
</evidence>
<organism evidence="2 3">
    <name type="scientific">Paenimyroides ummariense</name>
    <dbReference type="NCBI Taxonomy" id="913024"/>
    <lineage>
        <taxon>Bacteria</taxon>
        <taxon>Pseudomonadati</taxon>
        <taxon>Bacteroidota</taxon>
        <taxon>Flavobacteriia</taxon>
        <taxon>Flavobacteriales</taxon>
        <taxon>Flavobacteriaceae</taxon>
        <taxon>Paenimyroides</taxon>
    </lineage>
</organism>
<keyword evidence="3" id="KW-1185">Reference proteome</keyword>
<feature type="domain" description="Solute-binding protein family 5" evidence="1">
    <location>
        <begin position="84"/>
        <end position="457"/>
    </location>
</feature>
<dbReference type="CDD" id="cd00995">
    <property type="entry name" value="PBP2_NikA_DppA_OppA_like"/>
    <property type="match status" value="1"/>
</dbReference>
<name>A0A1I5FRH7_9FLAO</name>
<dbReference type="GO" id="GO:0030288">
    <property type="term" value="C:outer membrane-bounded periplasmic space"/>
    <property type="evidence" value="ECO:0007669"/>
    <property type="project" value="UniProtKB-ARBA"/>
</dbReference>
<dbReference type="PIRSF" id="PIRSF002741">
    <property type="entry name" value="MppA"/>
    <property type="match status" value="1"/>
</dbReference>
<dbReference type="SUPFAM" id="SSF53850">
    <property type="entry name" value="Periplasmic binding protein-like II"/>
    <property type="match status" value="1"/>
</dbReference>
<dbReference type="InterPro" id="IPR000914">
    <property type="entry name" value="SBP_5_dom"/>
</dbReference>
<protein>
    <submittedName>
        <fullName evidence="2">Peptide/nickel transport system substrate-binding protein</fullName>
    </submittedName>
</protein>
<dbReference type="Gene3D" id="3.40.190.10">
    <property type="entry name" value="Periplasmic binding protein-like II"/>
    <property type="match status" value="1"/>
</dbReference>
<dbReference type="InterPro" id="IPR039424">
    <property type="entry name" value="SBP_5"/>
</dbReference>
<evidence type="ECO:0000313" key="3">
    <source>
        <dbReference type="Proteomes" id="UP000199036"/>
    </source>
</evidence>
<dbReference type="GO" id="GO:1904680">
    <property type="term" value="F:peptide transmembrane transporter activity"/>
    <property type="evidence" value="ECO:0007669"/>
    <property type="project" value="TreeGrafter"/>
</dbReference>
<sequence>MANLRTNFGLMKYQLGYLLLFTSVLFLVSCGKKESVFTDNDVFRYNESANIQTLDPAFARNMAIIWPCTQLFNGLVQLDDSLHVAPDIAKSWSISSDGLQYEFTLRNDVYFHKHKNFGKDSTRLVTAYDFEYSFNRVLSEELASAGTWVFQHVNSYKAVNDSVFKINLKNPFPAFLSLLSMKYASVVPKEITEDKSIDFRSNPIGTGPFQFKIWEENVKLVLRKNHNYHEKDASGKRLPYLESIAITFLPDKQSGFMQFIQGKIDMISGLDPSYKDELLQPNGKLQEKYQDKIKMLTGPYLNTEYLGFNMNDPLMSDIRIRQALNHGFDRTKLVAYLRNGMGDGKVNGMIPNGLPGFQPAKDPLYNPTKAKELINQAKKNRKLPIEITLSTNNTYLDIAEYLQREWERLGIKVKIDVMPPSTLRQAIATNKLSFFRGSWIADYPDAENYLSLFYSNNFTPNGPNYTHFKNSTFDNLYQQALNTVDDEKRTELYQQMDQIVANEVPVIILFYDKVARFTQKNVHNLKPNAMNGLNLKYVKKY</sequence>
<dbReference type="PANTHER" id="PTHR30290">
    <property type="entry name" value="PERIPLASMIC BINDING COMPONENT OF ABC TRANSPORTER"/>
    <property type="match status" value="1"/>
</dbReference>
<dbReference type="Proteomes" id="UP000199036">
    <property type="component" value="Unassembled WGS sequence"/>
</dbReference>
<dbReference type="GO" id="GO:0043190">
    <property type="term" value="C:ATP-binding cassette (ABC) transporter complex"/>
    <property type="evidence" value="ECO:0007669"/>
    <property type="project" value="InterPro"/>
</dbReference>
<reference evidence="3" key="1">
    <citation type="submission" date="2016-10" db="EMBL/GenBank/DDBJ databases">
        <authorList>
            <person name="Varghese N."/>
            <person name="Submissions S."/>
        </authorList>
    </citation>
    <scope>NUCLEOTIDE SEQUENCE [LARGE SCALE GENOMIC DNA]</scope>
    <source>
        <strain evidence="3">DS-12</strain>
    </source>
</reference>
<gene>
    <name evidence="2" type="ORF">SAMN05421741_1313</name>
</gene>
<dbReference type="STRING" id="913024.SAMN05421741_1313"/>
<dbReference type="AlphaFoldDB" id="A0A1I5FRH7"/>
<proteinExistence type="predicted"/>
<dbReference type="GO" id="GO:0015833">
    <property type="term" value="P:peptide transport"/>
    <property type="evidence" value="ECO:0007669"/>
    <property type="project" value="TreeGrafter"/>
</dbReference>